<dbReference type="EMBL" id="CAFBQD010000019">
    <property type="protein sequence ID" value="CAB5049757.1"/>
    <property type="molecule type" value="Genomic_DNA"/>
</dbReference>
<protein>
    <submittedName>
        <fullName evidence="6">Unannotated protein</fullName>
    </submittedName>
</protein>
<name>A0A6J7T9D8_9ZZZZ</name>
<dbReference type="EMBL" id="CAFBQM010000050">
    <property type="protein sequence ID" value="CAB5060714.1"/>
    <property type="molecule type" value="Genomic_DNA"/>
</dbReference>
<dbReference type="EMBL" id="CAFBLC010000019">
    <property type="protein sequence ID" value="CAB4854507.1"/>
    <property type="molecule type" value="Genomic_DNA"/>
</dbReference>
<evidence type="ECO:0000313" key="6">
    <source>
        <dbReference type="EMBL" id="CAB5049757.1"/>
    </source>
</evidence>
<gene>
    <name evidence="1" type="ORF">UFOPK2627_01237</name>
    <name evidence="2" type="ORF">UFOPK2879_01268</name>
    <name evidence="3" type="ORF">UFOPK3078_01309</name>
    <name evidence="4" type="ORF">UFOPK3288_00733</name>
    <name evidence="5" type="ORF">UFOPK3990_00965</name>
    <name evidence="6" type="ORF">UFOPK4245_00833</name>
    <name evidence="7" type="ORF">UFOPK4337_01007</name>
</gene>
<reference evidence="6" key="1">
    <citation type="submission" date="2020-05" db="EMBL/GenBank/DDBJ databases">
        <authorList>
            <person name="Chiriac C."/>
            <person name="Salcher M."/>
            <person name="Ghai R."/>
            <person name="Kavagutti S V."/>
        </authorList>
    </citation>
    <scope>NUCLEOTIDE SEQUENCE</scope>
</reference>
<evidence type="ECO:0000313" key="4">
    <source>
        <dbReference type="EMBL" id="CAB4854507.1"/>
    </source>
</evidence>
<accession>A0A6J7T9D8</accession>
<dbReference type="EMBL" id="CAEZZN010000068">
    <property type="protein sequence ID" value="CAB4775592.1"/>
    <property type="molecule type" value="Genomic_DNA"/>
</dbReference>
<evidence type="ECO:0000313" key="3">
    <source>
        <dbReference type="EMBL" id="CAB4815218.1"/>
    </source>
</evidence>
<evidence type="ECO:0000313" key="5">
    <source>
        <dbReference type="EMBL" id="CAB4989155.1"/>
    </source>
</evidence>
<sequence>MGIWDLHYLDSQVKKFQKLTLNPGFDDEQREKFRLQAIAAQHHLVEHMAGIEERVKKRERINSLTCPKCGQVGTLQRVMPEKDPGDDFDKEENPILVCGACRWSGLPELL</sequence>
<evidence type="ECO:0000313" key="7">
    <source>
        <dbReference type="EMBL" id="CAB5060714.1"/>
    </source>
</evidence>
<dbReference type="EMBL" id="CAEZYA010000056">
    <property type="protein sequence ID" value="CAB4714769.1"/>
    <property type="molecule type" value="Genomic_DNA"/>
</dbReference>
<dbReference type="EMBL" id="CAFAAU010000057">
    <property type="protein sequence ID" value="CAB4815218.1"/>
    <property type="molecule type" value="Genomic_DNA"/>
</dbReference>
<proteinExistence type="predicted"/>
<dbReference type="EMBL" id="CAFBOQ010000028">
    <property type="protein sequence ID" value="CAB4989155.1"/>
    <property type="molecule type" value="Genomic_DNA"/>
</dbReference>
<organism evidence="6">
    <name type="scientific">freshwater metagenome</name>
    <dbReference type="NCBI Taxonomy" id="449393"/>
    <lineage>
        <taxon>unclassified sequences</taxon>
        <taxon>metagenomes</taxon>
        <taxon>ecological metagenomes</taxon>
    </lineage>
</organism>
<evidence type="ECO:0000313" key="1">
    <source>
        <dbReference type="EMBL" id="CAB4714769.1"/>
    </source>
</evidence>
<dbReference type="AlphaFoldDB" id="A0A6J7T9D8"/>
<evidence type="ECO:0000313" key="2">
    <source>
        <dbReference type="EMBL" id="CAB4775592.1"/>
    </source>
</evidence>